<evidence type="ECO:0000313" key="3">
    <source>
        <dbReference type="Proteomes" id="UP001595828"/>
    </source>
</evidence>
<dbReference type="RefSeq" id="WP_379537046.1">
    <property type="nucleotide sequence ID" value="NZ_JBHSDR010000003.1"/>
</dbReference>
<feature type="region of interest" description="Disordered" evidence="1">
    <location>
        <begin position="59"/>
        <end position="80"/>
    </location>
</feature>
<dbReference type="Proteomes" id="UP001595828">
    <property type="component" value="Unassembled WGS sequence"/>
</dbReference>
<organism evidence="2 3">
    <name type="scientific">Novosphingobium tardum</name>
    <dbReference type="NCBI Taxonomy" id="1538021"/>
    <lineage>
        <taxon>Bacteria</taxon>
        <taxon>Pseudomonadati</taxon>
        <taxon>Pseudomonadota</taxon>
        <taxon>Alphaproteobacteria</taxon>
        <taxon>Sphingomonadales</taxon>
        <taxon>Sphingomonadaceae</taxon>
        <taxon>Novosphingobium</taxon>
    </lineage>
</organism>
<evidence type="ECO:0008006" key="4">
    <source>
        <dbReference type="Google" id="ProtNLM"/>
    </source>
</evidence>
<dbReference type="EMBL" id="JBHSDR010000003">
    <property type="protein sequence ID" value="MFC4293552.1"/>
    <property type="molecule type" value="Genomic_DNA"/>
</dbReference>
<gene>
    <name evidence="2" type="ORF">ACFO0A_00610</name>
</gene>
<comment type="caution">
    <text evidence="2">The sequence shown here is derived from an EMBL/GenBank/DDBJ whole genome shotgun (WGS) entry which is preliminary data.</text>
</comment>
<accession>A0ABV8RJG1</accession>
<sequence length="139" mass="15348">MSALDAAATARLVKFLGLLGSDHDGERATAGRMADLLVKAHGLTWADVISTRAAVDPFGTGDPCPWRPRSSGPQPVQVTRSHQKEAFNLLGCGFPWDSWKTDFLHSIRHRDGPLSGGQQDKLDECHRMAQDWRRMREAA</sequence>
<feature type="compositionally biased region" description="Polar residues" evidence="1">
    <location>
        <begin position="71"/>
        <end position="80"/>
    </location>
</feature>
<proteinExistence type="predicted"/>
<keyword evidence="3" id="KW-1185">Reference proteome</keyword>
<evidence type="ECO:0000256" key="1">
    <source>
        <dbReference type="SAM" id="MobiDB-lite"/>
    </source>
</evidence>
<reference evidence="3" key="1">
    <citation type="journal article" date="2019" name="Int. J. Syst. Evol. Microbiol.">
        <title>The Global Catalogue of Microorganisms (GCM) 10K type strain sequencing project: providing services to taxonomists for standard genome sequencing and annotation.</title>
        <authorList>
            <consortium name="The Broad Institute Genomics Platform"/>
            <consortium name="The Broad Institute Genome Sequencing Center for Infectious Disease"/>
            <person name="Wu L."/>
            <person name="Ma J."/>
        </authorList>
    </citation>
    <scope>NUCLEOTIDE SEQUENCE [LARGE SCALE GENOMIC DNA]</scope>
    <source>
        <strain evidence="3">CGMCC 1.12989</strain>
    </source>
</reference>
<protein>
    <recommendedName>
        <fullName evidence="4">DUF2786 domain-containing protein</fullName>
    </recommendedName>
</protein>
<evidence type="ECO:0000313" key="2">
    <source>
        <dbReference type="EMBL" id="MFC4293552.1"/>
    </source>
</evidence>
<name>A0ABV8RJG1_9SPHN</name>